<gene>
    <name evidence="2" type="ORF">FYJ51_04430</name>
</gene>
<keyword evidence="1" id="KW-1133">Transmembrane helix</keyword>
<feature type="transmembrane region" description="Helical" evidence="1">
    <location>
        <begin position="300"/>
        <end position="319"/>
    </location>
</feature>
<feature type="transmembrane region" description="Helical" evidence="1">
    <location>
        <begin position="12"/>
        <end position="32"/>
    </location>
</feature>
<feature type="transmembrane region" description="Helical" evidence="1">
    <location>
        <begin position="268"/>
        <end position="288"/>
    </location>
</feature>
<proteinExistence type="predicted"/>
<accession>A0A7X2NS87</accession>
<keyword evidence="3" id="KW-1185">Reference proteome</keyword>
<keyword evidence="1" id="KW-0472">Membrane</keyword>
<protein>
    <recommendedName>
        <fullName evidence="4">Glycosyltransferase RgtA/B/C/D-like domain-containing protein</fullName>
    </recommendedName>
</protein>
<organism evidence="2 3">
    <name type="scientific">Stecheria intestinalis</name>
    <dbReference type="NCBI Taxonomy" id="2606630"/>
    <lineage>
        <taxon>Bacteria</taxon>
        <taxon>Bacillati</taxon>
        <taxon>Bacillota</taxon>
        <taxon>Erysipelotrichia</taxon>
        <taxon>Erysipelotrichales</taxon>
        <taxon>Erysipelotrichaceae</taxon>
        <taxon>Stecheria</taxon>
    </lineage>
</organism>
<dbReference type="Proteomes" id="UP000461880">
    <property type="component" value="Unassembled WGS sequence"/>
</dbReference>
<dbReference type="RefSeq" id="WP_154503734.1">
    <property type="nucleotide sequence ID" value="NZ_VUMN01000007.1"/>
</dbReference>
<reference evidence="2 3" key="1">
    <citation type="submission" date="2019-08" db="EMBL/GenBank/DDBJ databases">
        <title>In-depth cultivation of the pig gut microbiome towards novel bacterial diversity and tailored functional studies.</title>
        <authorList>
            <person name="Wylensek D."/>
            <person name="Hitch T.C.A."/>
            <person name="Clavel T."/>
        </authorList>
    </citation>
    <scope>NUCLEOTIDE SEQUENCE [LARGE SCALE GENOMIC DNA]</scope>
    <source>
        <strain evidence="2 3">Oil+RF-744-GAM-WT-6</strain>
    </source>
</reference>
<sequence>MRQDHIRTQDIAAVAAILAILLLNLWKAHYGFPARDETFVISLAHRFWQGDLPVFQEWNNSQFSAILMLPFFSLIVKFNGGMEGIVLASRILYVILNCCIAVFLYLKTRKYGPASIAAASIFFLFTFGQSMVPNYNTLGLMCVIVYSLLLLEPGKHLWLSCFLAGIFYAASVLCTPYLAFLYFFGTLILLISLIRHSEKHAYGRKAWLPFTAGAVLLAVIYVVYFLQGGSVSELIKYMLLPLQSDSTHTYTGLGPIINMLALCKTLWLGSRISTVVLPLYFILFLVVLKDRRHASRRRRSVWLLLNIVFTLLLMIGYGAEADGDYSMIALAPIGFYVILIDAHADEMLKKLWISGVLYIVMINLSSDTIIGASNHASTVCAIASILLISGYMSHTSMHLRINPKYLAACLSVLLICFEVRDKLTVIFRDSAPSELNAEITEGPVKGILTTSEKKTEYDHQLSRIRELNLDDGKKVLFFTDQSWMYLSLQNSRYGVYSTWMKPEKEEFLTMLRQYYEEFPDQIPDAAYMPAGQNGALTDEFDQIMMSCGLALQDNSDGLYYAKSAS</sequence>
<evidence type="ECO:0000313" key="3">
    <source>
        <dbReference type="Proteomes" id="UP000461880"/>
    </source>
</evidence>
<feature type="transmembrane region" description="Helical" evidence="1">
    <location>
        <begin position="351"/>
        <end position="370"/>
    </location>
</feature>
<comment type="caution">
    <text evidence="2">The sequence shown here is derived from an EMBL/GenBank/DDBJ whole genome shotgun (WGS) entry which is preliminary data.</text>
</comment>
<evidence type="ECO:0000313" key="2">
    <source>
        <dbReference type="EMBL" id="MSS58148.1"/>
    </source>
</evidence>
<evidence type="ECO:0008006" key="4">
    <source>
        <dbReference type="Google" id="ProtNLM"/>
    </source>
</evidence>
<feature type="transmembrane region" description="Helical" evidence="1">
    <location>
        <begin position="85"/>
        <end position="105"/>
    </location>
</feature>
<feature type="transmembrane region" description="Helical" evidence="1">
    <location>
        <begin position="325"/>
        <end position="344"/>
    </location>
</feature>
<evidence type="ECO:0000256" key="1">
    <source>
        <dbReference type="SAM" id="Phobius"/>
    </source>
</evidence>
<dbReference type="EMBL" id="VUMN01000007">
    <property type="protein sequence ID" value="MSS58148.1"/>
    <property type="molecule type" value="Genomic_DNA"/>
</dbReference>
<keyword evidence="1" id="KW-0812">Transmembrane</keyword>
<feature type="transmembrane region" description="Helical" evidence="1">
    <location>
        <begin position="166"/>
        <end position="194"/>
    </location>
</feature>
<feature type="transmembrane region" description="Helical" evidence="1">
    <location>
        <begin position="376"/>
        <end position="394"/>
    </location>
</feature>
<name>A0A7X2NS87_9FIRM</name>
<feature type="transmembrane region" description="Helical" evidence="1">
    <location>
        <begin position="206"/>
        <end position="226"/>
    </location>
</feature>
<feature type="transmembrane region" description="Helical" evidence="1">
    <location>
        <begin position="111"/>
        <end position="128"/>
    </location>
</feature>
<dbReference type="AlphaFoldDB" id="A0A7X2NS87"/>